<dbReference type="Pfam" id="PF17843">
    <property type="entry name" value="MycE_N"/>
    <property type="match status" value="1"/>
</dbReference>
<comment type="caution">
    <text evidence="7">The sequence shown here is derived from an EMBL/GenBank/DDBJ whole genome shotgun (WGS) entry which is preliminary data.</text>
</comment>
<dbReference type="Gene3D" id="3.40.50.150">
    <property type="entry name" value="Vaccinia Virus protein VP39"/>
    <property type="match status" value="1"/>
</dbReference>
<dbReference type="GO" id="GO:0008168">
    <property type="term" value="F:methyltransferase activity"/>
    <property type="evidence" value="ECO:0007669"/>
    <property type="project" value="UniProtKB-KW"/>
</dbReference>
<keyword evidence="3 7" id="KW-0808">Transferase</keyword>
<gene>
    <name evidence="7" type="ORF">F0L68_11805</name>
</gene>
<evidence type="ECO:0000259" key="6">
    <source>
        <dbReference type="Pfam" id="PF17843"/>
    </source>
</evidence>
<evidence type="ECO:0000313" key="8">
    <source>
        <dbReference type="Proteomes" id="UP000323454"/>
    </source>
</evidence>
<evidence type="ECO:0000256" key="2">
    <source>
        <dbReference type="ARBA" id="ARBA00022603"/>
    </source>
</evidence>
<dbReference type="InterPro" id="IPR040800">
    <property type="entry name" value="MycE_N"/>
</dbReference>
<dbReference type="SUPFAM" id="SSF53335">
    <property type="entry name" value="S-adenosyl-L-methionine-dependent methyltransferases"/>
    <property type="match status" value="1"/>
</dbReference>
<sequence length="385" mass="42778">MDRINQLLDAAETRSSDLAATISAIGFDSVAELLFQEIRFRARIDEVAGAGYADTTLVLVHEGHKAEFTVPAAPDGGPGGDLPSVVITQEVGEIVRSLYGPRDLVSAATRTVRWPGAEVAQRELARNPLPDRWAGPPQRILDVLDRRDQLDLGRLAAYYGTDKWGPLHQYTRRYEQHLSPWRDRRVTILEIGVGGYDDPQDGGESLRMWKHYFPRAIVCGVDIVDKRALAEPRMPIFQADQSDRDSLLAVIDEIGRPDVIIDDGSHISAHVIASFEALFPYLRHDGLYFVEDLQTALWPFIFGGNEDDLTSQDHTFGFLKQLVDGLHYEEFMGDSRAAAPTDREVTALHVYHNLAVIEKGTNAEGSPGADAFRTLMNSQSRDDTA</sequence>
<protein>
    <submittedName>
        <fullName evidence="7">Class I SAM-dependent methyltransferase</fullName>
    </submittedName>
</protein>
<dbReference type="Proteomes" id="UP000323454">
    <property type="component" value="Unassembled WGS sequence"/>
</dbReference>
<dbReference type="GO" id="GO:0017000">
    <property type="term" value="P:antibiotic biosynthetic process"/>
    <property type="evidence" value="ECO:0007669"/>
    <property type="project" value="UniProtKB-KW"/>
</dbReference>
<keyword evidence="2 7" id="KW-0489">Methyltransferase</keyword>
<reference evidence="7 8" key="2">
    <citation type="submission" date="2019-09" db="EMBL/GenBank/DDBJ databases">
        <authorList>
            <person name="Jin C."/>
        </authorList>
    </citation>
    <scope>NUCLEOTIDE SEQUENCE [LARGE SCALE GENOMIC DNA]</scope>
    <source>
        <strain evidence="7 8">AN110305</strain>
    </source>
</reference>
<accession>A0A5B2XHD3</accession>
<dbReference type="AlphaFoldDB" id="A0A5B2XHD3"/>
<comment type="pathway">
    <text evidence="1">Antibiotic biosynthesis.</text>
</comment>
<dbReference type="GO" id="GO:0032259">
    <property type="term" value="P:methylation"/>
    <property type="evidence" value="ECO:0007669"/>
    <property type="project" value="UniProtKB-KW"/>
</dbReference>
<keyword evidence="5" id="KW-0045">Antibiotic biosynthesis</keyword>
<dbReference type="InterPro" id="IPR029063">
    <property type="entry name" value="SAM-dependent_MTases_sf"/>
</dbReference>
<dbReference type="Gene3D" id="3.30.1050.30">
    <property type="match status" value="1"/>
</dbReference>
<name>A0A5B2XHD3_9PSEU</name>
<evidence type="ECO:0000313" key="7">
    <source>
        <dbReference type="EMBL" id="KAA2262584.1"/>
    </source>
</evidence>
<keyword evidence="8" id="KW-1185">Reference proteome</keyword>
<organism evidence="7 8">
    <name type="scientific">Solihabitans fulvus</name>
    <dbReference type="NCBI Taxonomy" id="1892852"/>
    <lineage>
        <taxon>Bacteria</taxon>
        <taxon>Bacillati</taxon>
        <taxon>Actinomycetota</taxon>
        <taxon>Actinomycetes</taxon>
        <taxon>Pseudonocardiales</taxon>
        <taxon>Pseudonocardiaceae</taxon>
        <taxon>Solihabitans</taxon>
    </lineage>
</organism>
<dbReference type="RefSeq" id="WP_149849563.1">
    <property type="nucleotide sequence ID" value="NZ_VUOB01000021.1"/>
</dbReference>
<evidence type="ECO:0000256" key="1">
    <source>
        <dbReference type="ARBA" id="ARBA00004792"/>
    </source>
</evidence>
<evidence type="ECO:0000256" key="5">
    <source>
        <dbReference type="ARBA" id="ARBA00023194"/>
    </source>
</evidence>
<dbReference type="EMBL" id="VUOB01000021">
    <property type="protein sequence ID" value="KAA2262584.1"/>
    <property type="molecule type" value="Genomic_DNA"/>
</dbReference>
<reference evidence="7 8" key="1">
    <citation type="submission" date="2019-09" db="EMBL/GenBank/DDBJ databases">
        <title>Goodfellowia gen. nov., a new genus of the Pseudonocardineae related to Actinoalloteichus, containing Goodfellowia coeruleoviolacea gen. nov., comb. nov. gen. nov., comb. nov.</title>
        <authorList>
            <person name="Labeda D."/>
        </authorList>
    </citation>
    <scope>NUCLEOTIDE SEQUENCE [LARGE SCALE GENOMIC DNA]</scope>
    <source>
        <strain evidence="7 8">AN110305</strain>
    </source>
</reference>
<feature type="domain" description="Methyltransferase MycE N-terminal" evidence="6">
    <location>
        <begin position="4"/>
        <end position="110"/>
    </location>
</feature>
<keyword evidence="4" id="KW-0949">S-adenosyl-L-methionine</keyword>
<dbReference type="OrthoDB" id="9816424at2"/>
<evidence type="ECO:0000256" key="3">
    <source>
        <dbReference type="ARBA" id="ARBA00022679"/>
    </source>
</evidence>
<evidence type="ECO:0000256" key="4">
    <source>
        <dbReference type="ARBA" id="ARBA00022691"/>
    </source>
</evidence>
<proteinExistence type="predicted"/>